<evidence type="ECO:0000256" key="1">
    <source>
        <dbReference type="SAM" id="Phobius"/>
    </source>
</evidence>
<keyword evidence="3" id="KW-1185">Reference proteome</keyword>
<dbReference type="Proteomes" id="UP000024942">
    <property type="component" value="Unassembled WGS sequence"/>
</dbReference>
<dbReference type="OrthoDB" id="7619986at2"/>
<sequence>MIAEIQHYAGGLGVAASAMAIGAGWVVAIASPNCSFDKLDGSRADRHVRELLHATAVPIAGIMLAAMAFFAIATSWAATVTAALAAFGFFSTRLMLAPKEGKNPKGVRTSRKDQRAVSVSLSLMFMLIAVIAGILGLIGI</sequence>
<feature type="transmembrane region" description="Helical" evidence="1">
    <location>
        <begin position="76"/>
        <end position="96"/>
    </location>
</feature>
<evidence type="ECO:0000313" key="3">
    <source>
        <dbReference type="Proteomes" id="UP000024942"/>
    </source>
</evidence>
<dbReference type="RefSeq" id="WP_035538901.1">
    <property type="nucleotide sequence ID" value="NZ_ARYL01000017.1"/>
</dbReference>
<feature type="transmembrane region" description="Helical" evidence="1">
    <location>
        <begin position="117"/>
        <end position="138"/>
    </location>
</feature>
<gene>
    <name evidence="2" type="ORF">HOC_12162</name>
</gene>
<accession>A0A059G6M7</accession>
<keyword evidence="1" id="KW-0472">Membrane</keyword>
<name>A0A059G6M7_9PROT</name>
<dbReference type="EMBL" id="ARYL01000017">
    <property type="protein sequence ID" value="KDA02138.1"/>
    <property type="molecule type" value="Genomic_DNA"/>
</dbReference>
<organism evidence="2 3">
    <name type="scientific">Hyphomonas oceanitis SCH89</name>
    <dbReference type="NCBI Taxonomy" id="1280953"/>
    <lineage>
        <taxon>Bacteria</taxon>
        <taxon>Pseudomonadati</taxon>
        <taxon>Pseudomonadota</taxon>
        <taxon>Alphaproteobacteria</taxon>
        <taxon>Hyphomonadales</taxon>
        <taxon>Hyphomonadaceae</taxon>
        <taxon>Hyphomonas</taxon>
    </lineage>
</organism>
<keyword evidence="1" id="KW-1133">Transmembrane helix</keyword>
<evidence type="ECO:0000313" key="2">
    <source>
        <dbReference type="EMBL" id="KDA02138.1"/>
    </source>
</evidence>
<comment type="caution">
    <text evidence="2">The sequence shown here is derived from an EMBL/GenBank/DDBJ whole genome shotgun (WGS) entry which is preliminary data.</text>
</comment>
<dbReference type="PATRIC" id="fig|1280953.3.peg.2452"/>
<reference evidence="2 3" key="1">
    <citation type="journal article" date="2014" name="Antonie Van Leeuwenhoek">
        <title>Hyphomonas beringensis sp. nov. and Hyphomonas chukchiensis sp. nov., isolated from surface seawater of the Bering Sea and Chukchi Sea.</title>
        <authorList>
            <person name="Li C."/>
            <person name="Lai Q."/>
            <person name="Li G."/>
            <person name="Dong C."/>
            <person name="Wang J."/>
            <person name="Liao Y."/>
            <person name="Shao Z."/>
        </authorList>
    </citation>
    <scope>NUCLEOTIDE SEQUENCE [LARGE SCALE GENOMIC DNA]</scope>
    <source>
        <strain evidence="2 3">SCH89</strain>
    </source>
</reference>
<dbReference type="AlphaFoldDB" id="A0A059G6M7"/>
<proteinExistence type="predicted"/>
<protein>
    <submittedName>
        <fullName evidence="2">Uncharacterized protein</fullName>
    </submittedName>
</protein>
<feature type="transmembrane region" description="Helical" evidence="1">
    <location>
        <begin position="12"/>
        <end position="30"/>
    </location>
</feature>
<keyword evidence="1" id="KW-0812">Transmembrane</keyword>